<keyword evidence="2" id="KW-0285">Flavoprotein</keyword>
<dbReference type="eggNOG" id="COG2871">
    <property type="taxonomic scope" value="Bacteria"/>
</dbReference>
<evidence type="ECO:0000313" key="8">
    <source>
        <dbReference type="Proteomes" id="UP000002318"/>
    </source>
</evidence>
<protein>
    <submittedName>
        <fullName evidence="7">Oxidoreductase FAD/NAD(P)-binding domain protein</fullName>
    </submittedName>
</protein>
<organism evidence="7 8">
    <name type="scientific">Sediminispirochaeta smaragdinae (strain DSM 11293 / JCM 15392 / SEBR 4228)</name>
    <name type="common">Spirochaeta smaragdinae</name>
    <dbReference type="NCBI Taxonomy" id="573413"/>
    <lineage>
        <taxon>Bacteria</taxon>
        <taxon>Pseudomonadati</taxon>
        <taxon>Spirochaetota</taxon>
        <taxon>Spirochaetia</taxon>
        <taxon>Spirochaetales</taxon>
        <taxon>Spirochaetaceae</taxon>
        <taxon>Sediminispirochaeta</taxon>
    </lineage>
</organism>
<dbReference type="Pfam" id="PF00175">
    <property type="entry name" value="NAD_binding_1"/>
    <property type="match status" value="1"/>
</dbReference>
<dbReference type="HOGENOM" id="CLU_003827_7_2_12"/>
<dbReference type="EMBL" id="CP002116">
    <property type="protein sequence ID" value="ADK79743.1"/>
    <property type="molecule type" value="Genomic_DNA"/>
</dbReference>
<keyword evidence="4" id="KW-0408">Iron</keyword>
<dbReference type="SUPFAM" id="SSF63380">
    <property type="entry name" value="Riboflavin synthase domain-like"/>
    <property type="match status" value="1"/>
</dbReference>
<evidence type="ECO:0000256" key="1">
    <source>
        <dbReference type="ARBA" id="ARBA00022448"/>
    </source>
</evidence>
<dbReference type="PANTHER" id="PTHR43644">
    <property type="entry name" value="NA(+)-TRANSLOCATING NADH-QUINONE REDUCTASE SUBUNIT"/>
    <property type="match status" value="1"/>
</dbReference>
<dbReference type="PANTHER" id="PTHR43644:SF1">
    <property type="entry name" value="NAD(P)H-FLAVIN REDUCTASE"/>
    <property type="match status" value="1"/>
</dbReference>
<dbReference type="SUPFAM" id="SSF54292">
    <property type="entry name" value="2Fe-2S ferredoxin-like"/>
    <property type="match status" value="1"/>
</dbReference>
<dbReference type="Pfam" id="PF00970">
    <property type="entry name" value="FAD_binding_6"/>
    <property type="match status" value="1"/>
</dbReference>
<dbReference type="OrthoDB" id="9807864at2"/>
<keyword evidence="8" id="KW-1185">Reference proteome</keyword>
<name>E1RBL3_SEDSS</name>
<dbReference type="InterPro" id="IPR039261">
    <property type="entry name" value="FNR_nucleotide-bd"/>
</dbReference>
<keyword evidence="3" id="KW-0274">FAD</keyword>
<gene>
    <name evidence="7" type="ordered locus">Spirs_0598</name>
</gene>
<evidence type="ECO:0000256" key="2">
    <source>
        <dbReference type="ARBA" id="ARBA00022630"/>
    </source>
</evidence>
<dbReference type="AlphaFoldDB" id="E1RBL3"/>
<dbReference type="InterPro" id="IPR008333">
    <property type="entry name" value="Cbr1-like_FAD-bd_dom"/>
</dbReference>
<dbReference type="GO" id="GO:0016491">
    <property type="term" value="F:oxidoreductase activity"/>
    <property type="evidence" value="ECO:0007669"/>
    <property type="project" value="InterPro"/>
</dbReference>
<dbReference type="Gene3D" id="3.10.20.30">
    <property type="match status" value="1"/>
</dbReference>
<dbReference type="CDD" id="cd00207">
    <property type="entry name" value="fer2"/>
    <property type="match status" value="1"/>
</dbReference>
<dbReference type="KEGG" id="ssm:Spirs_0598"/>
<keyword evidence="1" id="KW-0813">Transport</keyword>
<evidence type="ECO:0000256" key="3">
    <source>
        <dbReference type="ARBA" id="ARBA00022827"/>
    </source>
</evidence>
<accession>E1RBL3</accession>
<proteinExistence type="predicted"/>
<feature type="domain" description="2Fe-2S ferredoxin-type" evidence="5">
    <location>
        <begin position="34"/>
        <end position="126"/>
    </location>
</feature>
<dbReference type="STRING" id="573413.Spirs_0598"/>
<evidence type="ECO:0000259" key="6">
    <source>
        <dbReference type="PROSITE" id="PS51384"/>
    </source>
</evidence>
<evidence type="ECO:0000259" key="5">
    <source>
        <dbReference type="PROSITE" id="PS51085"/>
    </source>
</evidence>
<dbReference type="Gene3D" id="3.40.50.80">
    <property type="entry name" value="Nucleotide-binding domain of ferredoxin-NADP reductase (FNR) module"/>
    <property type="match status" value="1"/>
</dbReference>
<dbReference type="GO" id="GO:0051536">
    <property type="term" value="F:iron-sulfur cluster binding"/>
    <property type="evidence" value="ECO:0007669"/>
    <property type="project" value="InterPro"/>
</dbReference>
<dbReference type="InterPro" id="IPR001433">
    <property type="entry name" value="OxRdtase_FAD/NAD-bd"/>
</dbReference>
<sequence>MLPALITSVGAITGISAFLAVLMVIADATIANYGEVKITINDEKEFVVKGGKPLLGTLMEQEIFIPSACGGRGSCGLCKVKVEKGAGQYLPTELPWISEEEKAENIRLSCQLKVKEDMSIRIPDELFSVKEFQATVAKIRDLTHDIKEVTFDLNEPSEISIRAGQFVQLRVPEYELTDEPVYRAYSAASVPSDKRHVELEIRYVPNGICTTFVHKYLKEGDPVVFNGPYGEFFLRDTEREIICIAGGSGMAPIKSILLDMAEKGSNRRTRYFFGARSKRDLFLLDEMKELEERLPNFRFIPALSAPEPEDNWDGETGLITDVVAKHMESGDNTEAYLCGSPGMIDACVKVLTDKGVPEALIYYDKFG</sequence>
<dbReference type="InterPro" id="IPR012675">
    <property type="entry name" value="Beta-grasp_dom_sf"/>
</dbReference>
<dbReference type="PRINTS" id="PR00410">
    <property type="entry name" value="PHEHYDRXLASE"/>
</dbReference>
<dbReference type="InterPro" id="IPR036010">
    <property type="entry name" value="2Fe-2S_ferredoxin-like_sf"/>
</dbReference>
<dbReference type="Gene3D" id="2.40.30.10">
    <property type="entry name" value="Translation factors"/>
    <property type="match status" value="1"/>
</dbReference>
<dbReference type="InterPro" id="IPR001041">
    <property type="entry name" value="2Fe-2S_ferredoxin-type"/>
</dbReference>
<dbReference type="RefSeq" id="WP_013253207.1">
    <property type="nucleotide sequence ID" value="NC_014364.1"/>
</dbReference>
<dbReference type="InterPro" id="IPR017927">
    <property type="entry name" value="FAD-bd_FR_type"/>
</dbReference>
<dbReference type="SUPFAM" id="SSF52343">
    <property type="entry name" value="Ferredoxin reductase-like, C-terminal NADP-linked domain"/>
    <property type="match status" value="1"/>
</dbReference>
<dbReference type="InterPro" id="IPR017938">
    <property type="entry name" value="Riboflavin_synthase-like_b-brl"/>
</dbReference>
<feature type="domain" description="FAD-binding FR-type" evidence="6">
    <location>
        <begin position="129"/>
        <end position="235"/>
    </location>
</feature>
<dbReference type="Proteomes" id="UP000002318">
    <property type="component" value="Chromosome"/>
</dbReference>
<reference evidence="7 8" key="1">
    <citation type="journal article" date="2010" name="Stand. Genomic Sci.">
        <title>Complete genome sequence of Spirochaeta smaragdinae type strain (SEBR 4228).</title>
        <authorList>
            <person name="Mavromatis K."/>
            <person name="Yasawong M."/>
            <person name="Chertkov O."/>
            <person name="Lapidus A."/>
            <person name="Lucas S."/>
            <person name="Nolan M."/>
            <person name="Del Rio T.G."/>
            <person name="Tice H."/>
            <person name="Cheng J.F."/>
            <person name="Pitluck S."/>
            <person name="Liolios K."/>
            <person name="Ivanova N."/>
            <person name="Tapia R."/>
            <person name="Han C."/>
            <person name="Bruce D."/>
            <person name="Goodwin L."/>
            <person name="Pati A."/>
            <person name="Chen A."/>
            <person name="Palaniappan K."/>
            <person name="Land M."/>
            <person name="Hauser L."/>
            <person name="Chang Y.J."/>
            <person name="Jeffries C.D."/>
            <person name="Detter J.C."/>
            <person name="Rohde M."/>
            <person name="Brambilla E."/>
            <person name="Spring S."/>
            <person name="Goker M."/>
            <person name="Sikorski J."/>
            <person name="Woyke T."/>
            <person name="Bristow J."/>
            <person name="Eisen J.A."/>
            <person name="Markowitz V."/>
            <person name="Hugenholtz P."/>
            <person name="Klenk H.P."/>
            <person name="Kyrpides N.C."/>
        </authorList>
    </citation>
    <scope>NUCLEOTIDE SEQUENCE [LARGE SCALE GENOMIC DNA]</scope>
    <source>
        <strain evidence="8">DSM 11293 / JCM 15392 / SEBR 4228</strain>
    </source>
</reference>
<evidence type="ECO:0000313" key="7">
    <source>
        <dbReference type="EMBL" id="ADK79743.1"/>
    </source>
</evidence>
<dbReference type="Pfam" id="PF00111">
    <property type="entry name" value="Fer2"/>
    <property type="match status" value="1"/>
</dbReference>
<evidence type="ECO:0000256" key="4">
    <source>
        <dbReference type="ARBA" id="ARBA00023004"/>
    </source>
</evidence>
<dbReference type="PROSITE" id="PS51384">
    <property type="entry name" value="FAD_FR"/>
    <property type="match status" value="1"/>
</dbReference>
<dbReference type="PROSITE" id="PS51085">
    <property type="entry name" value="2FE2S_FER_2"/>
    <property type="match status" value="1"/>
</dbReference>